<gene>
    <name evidence="2" type="ORF">VNO77_39457</name>
</gene>
<evidence type="ECO:0000313" key="3">
    <source>
        <dbReference type="Proteomes" id="UP001367508"/>
    </source>
</evidence>
<proteinExistence type="predicted"/>
<reference evidence="2 3" key="1">
    <citation type="submission" date="2024-01" db="EMBL/GenBank/DDBJ databases">
        <title>The genomes of 5 underutilized Papilionoideae crops provide insights into root nodulation and disease resistanc.</title>
        <authorList>
            <person name="Jiang F."/>
        </authorList>
    </citation>
    <scope>NUCLEOTIDE SEQUENCE [LARGE SCALE GENOMIC DNA]</scope>
    <source>
        <strain evidence="2">LVBAO_FW01</strain>
        <tissue evidence="2">Leaves</tissue>
    </source>
</reference>
<keyword evidence="1" id="KW-0472">Membrane</keyword>
<protein>
    <submittedName>
        <fullName evidence="2">Uncharacterized protein</fullName>
    </submittedName>
</protein>
<evidence type="ECO:0000256" key="1">
    <source>
        <dbReference type="SAM" id="Phobius"/>
    </source>
</evidence>
<organism evidence="2 3">
    <name type="scientific">Canavalia gladiata</name>
    <name type="common">Sword bean</name>
    <name type="synonym">Dolichos gladiatus</name>
    <dbReference type="NCBI Taxonomy" id="3824"/>
    <lineage>
        <taxon>Eukaryota</taxon>
        <taxon>Viridiplantae</taxon>
        <taxon>Streptophyta</taxon>
        <taxon>Embryophyta</taxon>
        <taxon>Tracheophyta</taxon>
        <taxon>Spermatophyta</taxon>
        <taxon>Magnoliopsida</taxon>
        <taxon>eudicotyledons</taxon>
        <taxon>Gunneridae</taxon>
        <taxon>Pentapetalae</taxon>
        <taxon>rosids</taxon>
        <taxon>fabids</taxon>
        <taxon>Fabales</taxon>
        <taxon>Fabaceae</taxon>
        <taxon>Papilionoideae</taxon>
        <taxon>50 kb inversion clade</taxon>
        <taxon>NPAAA clade</taxon>
        <taxon>indigoferoid/millettioid clade</taxon>
        <taxon>Phaseoleae</taxon>
        <taxon>Canavalia</taxon>
    </lineage>
</organism>
<accession>A0AAN9KCL9</accession>
<dbReference type="EMBL" id="JAYMYQ010000009">
    <property type="protein sequence ID" value="KAK7314243.1"/>
    <property type="molecule type" value="Genomic_DNA"/>
</dbReference>
<comment type="caution">
    <text evidence="2">The sequence shown here is derived from an EMBL/GenBank/DDBJ whole genome shotgun (WGS) entry which is preliminary data.</text>
</comment>
<feature type="transmembrane region" description="Helical" evidence="1">
    <location>
        <begin position="70"/>
        <end position="95"/>
    </location>
</feature>
<keyword evidence="3" id="KW-1185">Reference proteome</keyword>
<dbReference type="Proteomes" id="UP001367508">
    <property type="component" value="Unassembled WGS sequence"/>
</dbReference>
<dbReference type="AlphaFoldDB" id="A0AAN9KCL9"/>
<feature type="transmembrane region" description="Helical" evidence="1">
    <location>
        <begin position="31"/>
        <end position="50"/>
    </location>
</feature>
<keyword evidence="1" id="KW-1133">Transmembrane helix</keyword>
<sequence length="139" mass="16005">MLNHDYHFLEAVHWKLIFNPTFSFLLEASHVFNLTSQAPFIIIRLSLLVARLQNLRNSSSTRLKKNLALVICYFLKFLHLSLIFLDIMLIAHVAYCFSSVEQSSSKMLLARSIISCLDFCVRDMLSLCHVLVGFPYIGH</sequence>
<name>A0AAN9KCL9_CANGL</name>
<keyword evidence="1" id="KW-0812">Transmembrane</keyword>
<evidence type="ECO:0000313" key="2">
    <source>
        <dbReference type="EMBL" id="KAK7314243.1"/>
    </source>
</evidence>